<gene>
    <name evidence="8" type="ORF">Hypma_008065</name>
</gene>
<feature type="transmembrane region" description="Helical" evidence="6">
    <location>
        <begin position="174"/>
        <end position="198"/>
    </location>
</feature>
<evidence type="ECO:0000256" key="1">
    <source>
        <dbReference type="ARBA" id="ARBA00004141"/>
    </source>
</evidence>
<dbReference type="SUPFAM" id="SSF103473">
    <property type="entry name" value="MFS general substrate transporter"/>
    <property type="match status" value="1"/>
</dbReference>
<proteinExistence type="predicted"/>
<dbReference type="InterPro" id="IPR011701">
    <property type="entry name" value="MFS"/>
</dbReference>
<feature type="transmembrane region" description="Helical" evidence="6">
    <location>
        <begin position="318"/>
        <end position="335"/>
    </location>
</feature>
<dbReference type="EMBL" id="LUEZ02000041">
    <property type="protein sequence ID" value="RDB25443.1"/>
    <property type="molecule type" value="Genomic_DNA"/>
</dbReference>
<comment type="subcellular location">
    <subcellularLocation>
        <location evidence="1">Membrane</location>
        <topology evidence="1">Multi-pass membrane protein</topology>
    </subcellularLocation>
</comment>
<dbReference type="PANTHER" id="PTHR43791">
    <property type="entry name" value="PERMEASE-RELATED"/>
    <property type="match status" value="1"/>
</dbReference>
<evidence type="ECO:0000256" key="5">
    <source>
        <dbReference type="ARBA" id="ARBA00023136"/>
    </source>
</evidence>
<keyword evidence="9" id="KW-1185">Reference proteome</keyword>
<accession>A0A369K0P6</accession>
<feature type="transmembrane region" description="Helical" evidence="6">
    <location>
        <begin position="83"/>
        <end position="105"/>
    </location>
</feature>
<feature type="transmembrane region" description="Helical" evidence="6">
    <location>
        <begin position="142"/>
        <end position="162"/>
    </location>
</feature>
<keyword evidence="5 6" id="KW-0472">Membrane</keyword>
<dbReference type="PANTHER" id="PTHR43791:SF85">
    <property type="entry name" value="TRANSPORTER, PUTATIVE (AFU_ORTHOLOGUE AFUA_6G00710)-RELATED"/>
    <property type="match status" value="1"/>
</dbReference>
<feature type="domain" description="Major facilitator superfamily (MFS) profile" evidence="7">
    <location>
        <begin position="46"/>
        <end position="463"/>
    </location>
</feature>
<evidence type="ECO:0000313" key="9">
    <source>
        <dbReference type="Proteomes" id="UP000076154"/>
    </source>
</evidence>
<evidence type="ECO:0000256" key="6">
    <source>
        <dbReference type="SAM" id="Phobius"/>
    </source>
</evidence>
<comment type="caution">
    <text evidence="8">The sequence shown here is derived from an EMBL/GenBank/DDBJ whole genome shotgun (WGS) entry which is preliminary data.</text>
</comment>
<keyword evidence="3 6" id="KW-0812">Transmembrane</keyword>
<keyword evidence="4 6" id="KW-1133">Transmembrane helix</keyword>
<dbReference type="GO" id="GO:0022857">
    <property type="term" value="F:transmembrane transporter activity"/>
    <property type="evidence" value="ECO:0007669"/>
    <property type="project" value="InterPro"/>
</dbReference>
<dbReference type="InterPro" id="IPR020846">
    <property type="entry name" value="MFS_dom"/>
</dbReference>
<feature type="transmembrane region" description="Helical" evidence="6">
    <location>
        <begin position="112"/>
        <end position="130"/>
    </location>
</feature>
<reference evidence="8" key="1">
    <citation type="submission" date="2018-04" db="EMBL/GenBank/DDBJ databases">
        <title>Whole genome sequencing of Hypsizygus marmoreus.</title>
        <authorList>
            <person name="Choi I.-G."/>
            <person name="Min B."/>
            <person name="Kim J.-G."/>
            <person name="Kim S."/>
            <person name="Oh Y.-L."/>
            <person name="Kong W.-S."/>
            <person name="Park H."/>
            <person name="Jeong J."/>
            <person name="Song E.-S."/>
        </authorList>
    </citation>
    <scope>NUCLEOTIDE SEQUENCE [LARGE SCALE GENOMIC DNA]</scope>
    <source>
        <strain evidence="8">51987-8</strain>
    </source>
</reference>
<evidence type="ECO:0000256" key="3">
    <source>
        <dbReference type="ARBA" id="ARBA00022692"/>
    </source>
</evidence>
<feature type="transmembrane region" description="Helical" evidence="6">
    <location>
        <begin position="38"/>
        <end position="59"/>
    </location>
</feature>
<dbReference type="InterPro" id="IPR036259">
    <property type="entry name" value="MFS_trans_sf"/>
</dbReference>
<protein>
    <recommendedName>
        <fullName evidence="7">Major facilitator superfamily (MFS) profile domain-containing protein</fullName>
    </recommendedName>
</protein>
<dbReference type="AlphaFoldDB" id="A0A369K0P6"/>
<feature type="transmembrane region" description="Helical" evidence="6">
    <location>
        <begin position="403"/>
        <end position="422"/>
    </location>
</feature>
<dbReference type="GO" id="GO:0016020">
    <property type="term" value="C:membrane"/>
    <property type="evidence" value="ECO:0007669"/>
    <property type="project" value="UniProtKB-SubCell"/>
</dbReference>
<organism evidence="8 9">
    <name type="scientific">Hypsizygus marmoreus</name>
    <name type="common">White beech mushroom</name>
    <name type="synonym">Agaricus marmoreus</name>
    <dbReference type="NCBI Taxonomy" id="39966"/>
    <lineage>
        <taxon>Eukaryota</taxon>
        <taxon>Fungi</taxon>
        <taxon>Dikarya</taxon>
        <taxon>Basidiomycota</taxon>
        <taxon>Agaricomycotina</taxon>
        <taxon>Agaricomycetes</taxon>
        <taxon>Agaricomycetidae</taxon>
        <taxon>Agaricales</taxon>
        <taxon>Tricholomatineae</taxon>
        <taxon>Lyophyllaceae</taxon>
        <taxon>Hypsizygus</taxon>
    </lineage>
</organism>
<evidence type="ECO:0000259" key="7">
    <source>
        <dbReference type="PROSITE" id="PS50850"/>
    </source>
</evidence>
<sequence length="497" mass="54523">MEKELSKHSHLSTEFEKSADDSTRDSIRDDHAVLEKTVWWKLDLCILPVVTMFYLLSWLDRTNLGNARVAGLQKDLHMTDTQYSMALTVTFIPYIASELPSNLLLKVVGPNLLLPTLLTLWGVVTTLQGIVKTYGGLLACRFFLGLLEGGVLPGLVLYLSFFYPRSRLQSRISVFFSSSSLAGAFSGLLATAIVGLNGKSGHPAWAWIFICEGLFTVGFGIVSYFILPRSPAHARFLSASEKDYVVSTLREDGAIGKDNKADSFSWAEVRKTFKLPQVWLLCCVYFLNGTIVYSLGYFIPSIVQGLGYSPTRTQLMTVGPYGAAFVLTNVASIIADRYHCRGFVTIFSCLCCEIGFAMFLGSHSKAVLYGSLFLTVGGINCSSPALAAWVANNVSPHVRRATALAFLSMVTNSGGVLSTWLLGSLSKAPRYTSATITLSVFSAVMGIAVAATLWYFWVQNKKKKAIRETTVKADEFEGLGDRSACFFNGNHVRYIES</sequence>
<dbReference type="PROSITE" id="PS50850">
    <property type="entry name" value="MFS"/>
    <property type="match status" value="1"/>
</dbReference>
<evidence type="ECO:0000256" key="2">
    <source>
        <dbReference type="ARBA" id="ARBA00022448"/>
    </source>
</evidence>
<evidence type="ECO:0000256" key="4">
    <source>
        <dbReference type="ARBA" id="ARBA00022989"/>
    </source>
</evidence>
<dbReference type="FunFam" id="1.20.1250.20:FF:000034">
    <property type="entry name" value="MFS general substrate transporter"/>
    <property type="match status" value="1"/>
</dbReference>
<dbReference type="InParanoid" id="A0A369K0P6"/>
<dbReference type="Pfam" id="PF07690">
    <property type="entry name" value="MFS_1"/>
    <property type="match status" value="1"/>
</dbReference>
<feature type="transmembrane region" description="Helical" evidence="6">
    <location>
        <begin position="342"/>
        <end position="360"/>
    </location>
</feature>
<dbReference type="OrthoDB" id="2985014at2759"/>
<keyword evidence="2" id="KW-0813">Transport</keyword>
<dbReference type="Gene3D" id="1.20.1250.20">
    <property type="entry name" value="MFS general substrate transporter like domains"/>
    <property type="match status" value="2"/>
</dbReference>
<name>A0A369K0P6_HYPMA</name>
<dbReference type="Proteomes" id="UP000076154">
    <property type="component" value="Unassembled WGS sequence"/>
</dbReference>
<feature type="transmembrane region" description="Helical" evidence="6">
    <location>
        <begin position="278"/>
        <end position="298"/>
    </location>
</feature>
<dbReference type="FunFam" id="1.20.1250.20:FF:000013">
    <property type="entry name" value="MFS general substrate transporter"/>
    <property type="match status" value="1"/>
</dbReference>
<feature type="transmembrane region" description="Helical" evidence="6">
    <location>
        <begin position="434"/>
        <end position="457"/>
    </location>
</feature>
<evidence type="ECO:0000313" key="8">
    <source>
        <dbReference type="EMBL" id="RDB25443.1"/>
    </source>
</evidence>
<feature type="transmembrane region" description="Helical" evidence="6">
    <location>
        <begin position="366"/>
        <end position="391"/>
    </location>
</feature>
<feature type="transmembrane region" description="Helical" evidence="6">
    <location>
        <begin position="204"/>
        <end position="227"/>
    </location>
</feature>